<feature type="domain" description="DNA replication/recombination mediator RecO N-terminal" evidence="8">
    <location>
        <begin position="1"/>
        <end position="73"/>
    </location>
</feature>
<comment type="caution">
    <text evidence="9">The sequence shown here is derived from an EMBL/GenBank/DDBJ whole genome shotgun (WGS) entry which is preliminary data.</text>
</comment>
<evidence type="ECO:0000259" key="8">
    <source>
        <dbReference type="Pfam" id="PF11967"/>
    </source>
</evidence>
<reference evidence="9" key="1">
    <citation type="submission" date="2013-04" db="EMBL/GenBank/DDBJ databases">
        <title>The genome sequencing project of 58 acetic acid bacteria.</title>
        <authorList>
            <person name="Okamoto-Kainuma A."/>
            <person name="Ishikawa M."/>
            <person name="Umino S."/>
            <person name="Koizumi Y."/>
            <person name="Shiwa Y."/>
            <person name="Yoshikawa H."/>
            <person name="Matsutani M."/>
            <person name="Matsushita K."/>
        </authorList>
    </citation>
    <scope>NUCLEOTIDE SEQUENCE</scope>
    <source>
        <strain evidence="9">NRIC 0535</strain>
    </source>
</reference>
<accession>A0ABQ0Q1J6</accession>
<evidence type="ECO:0000256" key="4">
    <source>
        <dbReference type="ARBA" id="ARBA00023172"/>
    </source>
</evidence>
<dbReference type="PANTHER" id="PTHR33991">
    <property type="entry name" value="DNA REPAIR PROTEIN RECO"/>
    <property type="match status" value="1"/>
</dbReference>
<evidence type="ECO:0000256" key="2">
    <source>
        <dbReference type="ARBA" id="ARBA00021310"/>
    </source>
</evidence>
<dbReference type="InterPro" id="IPR003717">
    <property type="entry name" value="RecO"/>
</dbReference>
<evidence type="ECO:0000313" key="10">
    <source>
        <dbReference type="Proteomes" id="UP001062776"/>
    </source>
</evidence>
<proteinExistence type="inferred from homology"/>
<evidence type="ECO:0000313" key="9">
    <source>
        <dbReference type="EMBL" id="GBQ87008.1"/>
    </source>
</evidence>
<evidence type="ECO:0000256" key="1">
    <source>
        <dbReference type="ARBA" id="ARBA00007452"/>
    </source>
</evidence>
<dbReference type="HAMAP" id="MF_00201">
    <property type="entry name" value="RecO"/>
    <property type="match status" value="1"/>
</dbReference>
<comment type="function">
    <text evidence="7">Involved in DNA repair and RecF pathway recombination.</text>
</comment>
<dbReference type="Pfam" id="PF11967">
    <property type="entry name" value="RecO_N"/>
    <property type="match status" value="1"/>
</dbReference>
<evidence type="ECO:0000256" key="5">
    <source>
        <dbReference type="ARBA" id="ARBA00023204"/>
    </source>
</evidence>
<sequence>MNFECAAIVLSARCYGEGGAVVHLFTEEHGRIAGLVRGGSSRRQAALWQPGNLILARYASRLSDQLGHLSGEMVQETAVRLLDRPLQLALVQSAAELADAALPDREPHPDFFLQTVRDLAAFCVLADPAPVVDYVRWETALLATLGYGLTLDSCAISGDTSDLAFVSPRTGRAVSRSAAGVWVDRLLPLPRFLTLQGAEYEGDDPAAWAAGLTLTGHFLSRHLFGARHKPVPGARERLEQRVRALVETQIAAAQSNDAVTPSQRDDASS</sequence>
<dbReference type="Proteomes" id="UP001062776">
    <property type="component" value="Unassembled WGS sequence"/>
</dbReference>
<dbReference type="Gene3D" id="1.20.1440.120">
    <property type="entry name" value="Recombination protein O, C-terminal domain"/>
    <property type="match status" value="1"/>
</dbReference>
<dbReference type="EMBL" id="BAPV01000008">
    <property type="protein sequence ID" value="GBQ87008.1"/>
    <property type="molecule type" value="Genomic_DNA"/>
</dbReference>
<keyword evidence="4 7" id="KW-0233">DNA recombination</keyword>
<comment type="similarity">
    <text evidence="1 7">Belongs to the RecO family.</text>
</comment>
<dbReference type="InterPro" id="IPR012340">
    <property type="entry name" value="NA-bd_OB-fold"/>
</dbReference>
<dbReference type="NCBIfam" id="TIGR00613">
    <property type="entry name" value="reco"/>
    <property type="match status" value="1"/>
</dbReference>
<keyword evidence="5 7" id="KW-0234">DNA repair</keyword>
<evidence type="ECO:0000256" key="3">
    <source>
        <dbReference type="ARBA" id="ARBA00022763"/>
    </source>
</evidence>
<keyword evidence="3 7" id="KW-0227">DNA damage</keyword>
<dbReference type="RefSeq" id="WP_264815000.1">
    <property type="nucleotide sequence ID" value="NZ_BAPV01000008.1"/>
</dbReference>
<dbReference type="Gene3D" id="2.40.50.140">
    <property type="entry name" value="Nucleic acid-binding proteins"/>
    <property type="match status" value="1"/>
</dbReference>
<dbReference type="InterPro" id="IPR037278">
    <property type="entry name" value="ARFGAP/RecO"/>
</dbReference>
<protein>
    <recommendedName>
        <fullName evidence="2 7">DNA repair protein RecO</fullName>
    </recommendedName>
    <alternativeName>
        <fullName evidence="6 7">Recombination protein O</fullName>
    </alternativeName>
</protein>
<dbReference type="SUPFAM" id="SSF50249">
    <property type="entry name" value="Nucleic acid-binding proteins"/>
    <property type="match status" value="1"/>
</dbReference>
<dbReference type="InterPro" id="IPR042242">
    <property type="entry name" value="RecO_C"/>
</dbReference>
<dbReference type="SUPFAM" id="SSF57863">
    <property type="entry name" value="ArfGap/RecO-like zinc finger"/>
    <property type="match status" value="1"/>
</dbReference>
<dbReference type="Pfam" id="PF02565">
    <property type="entry name" value="RecO_C"/>
    <property type="match status" value="1"/>
</dbReference>
<gene>
    <name evidence="7" type="primary">recO</name>
    <name evidence="9" type="ORF">AA0535_1174</name>
</gene>
<name>A0ABQ0Q1J6_9PROT</name>
<dbReference type="PANTHER" id="PTHR33991:SF1">
    <property type="entry name" value="DNA REPAIR PROTEIN RECO"/>
    <property type="match status" value="1"/>
</dbReference>
<evidence type="ECO:0000256" key="7">
    <source>
        <dbReference type="HAMAP-Rule" id="MF_00201"/>
    </source>
</evidence>
<organism evidence="9 10">
    <name type="scientific">Asaia krungthepensis NRIC 0535</name>
    <dbReference type="NCBI Taxonomy" id="1307925"/>
    <lineage>
        <taxon>Bacteria</taxon>
        <taxon>Pseudomonadati</taxon>
        <taxon>Pseudomonadota</taxon>
        <taxon>Alphaproteobacteria</taxon>
        <taxon>Acetobacterales</taxon>
        <taxon>Acetobacteraceae</taxon>
        <taxon>Asaia</taxon>
    </lineage>
</organism>
<keyword evidence="10" id="KW-1185">Reference proteome</keyword>
<dbReference type="InterPro" id="IPR022572">
    <property type="entry name" value="DNA_rep/recomb_RecO_N"/>
</dbReference>
<evidence type="ECO:0000256" key="6">
    <source>
        <dbReference type="ARBA" id="ARBA00033409"/>
    </source>
</evidence>